<keyword evidence="3" id="KW-1185">Reference proteome</keyword>
<evidence type="ECO:0008006" key="4">
    <source>
        <dbReference type="Google" id="ProtNLM"/>
    </source>
</evidence>
<sequence>MLKFQQNSDISQIYCIRQPKTILKVNEIKQLIKLAKTHRAKCNNLNAFFIIMLLPVAPLYQFSKLTLRDFRFLILISCLCTHFSNIKQLEVHDHNQMIKI</sequence>
<evidence type="ECO:0000313" key="3">
    <source>
        <dbReference type="Proteomes" id="UP000276133"/>
    </source>
</evidence>
<name>A0A3M7SBJ6_BRAPC</name>
<dbReference type="AlphaFoldDB" id="A0A3M7SBJ6"/>
<feature type="transmembrane region" description="Helical" evidence="1">
    <location>
        <begin position="45"/>
        <end position="63"/>
    </location>
</feature>
<gene>
    <name evidence="2" type="ORF">BpHYR1_025533</name>
</gene>
<protein>
    <recommendedName>
        <fullName evidence="4">Transmembrane protein</fullName>
    </recommendedName>
</protein>
<organism evidence="2 3">
    <name type="scientific">Brachionus plicatilis</name>
    <name type="common">Marine rotifer</name>
    <name type="synonym">Brachionus muelleri</name>
    <dbReference type="NCBI Taxonomy" id="10195"/>
    <lineage>
        <taxon>Eukaryota</taxon>
        <taxon>Metazoa</taxon>
        <taxon>Spiralia</taxon>
        <taxon>Gnathifera</taxon>
        <taxon>Rotifera</taxon>
        <taxon>Eurotatoria</taxon>
        <taxon>Monogononta</taxon>
        <taxon>Pseudotrocha</taxon>
        <taxon>Ploima</taxon>
        <taxon>Brachionidae</taxon>
        <taxon>Brachionus</taxon>
    </lineage>
</organism>
<evidence type="ECO:0000256" key="1">
    <source>
        <dbReference type="SAM" id="Phobius"/>
    </source>
</evidence>
<dbReference type="EMBL" id="REGN01001708">
    <property type="protein sequence ID" value="RNA33027.1"/>
    <property type="molecule type" value="Genomic_DNA"/>
</dbReference>
<dbReference type="Proteomes" id="UP000276133">
    <property type="component" value="Unassembled WGS sequence"/>
</dbReference>
<reference evidence="2 3" key="1">
    <citation type="journal article" date="2018" name="Sci. Rep.">
        <title>Genomic signatures of local adaptation to the degree of environmental predictability in rotifers.</title>
        <authorList>
            <person name="Franch-Gras L."/>
            <person name="Hahn C."/>
            <person name="Garcia-Roger E.M."/>
            <person name="Carmona M.J."/>
            <person name="Serra M."/>
            <person name="Gomez A."/>
        </authorList>
    </citation>
    <scope>NUCLEOTIDE SEQUENCE [LARGE SCALE GENOMIC DNA]</scope>
    <source>
        <strain evidence="2">HYR1</strain>
    </source>
</reference>
<comment type="caution">
    <text evidence="2">The sequence shown here is derived from an EMBL/GenBank/DDBJ whole genome shotgun (WGS) entry which is preliminary data.</text>
</comment>
<keyword evidence="1" id="KW-0812">Transmembrane</keyword>
<keyword evidence="1" id="KW-1133">Transmembrane helix</keyword>
<keyword evidence="1" id="KW-0472">Membrane</keyword>
<accession>A0A3M7SBJ6</accession>
<proteinExistence type="predicted"/>
<evidence type="ECO:0000313" key="2">
    <source>
        <dbReference type="EMBL" id="RNA33027.1"/>
    </source>
</evidence>